<feature type="compositionally biased region" description="Basic and acidic residues" evidence="1">
    <location>
        <begin position="14"/>
        <end position="31"/>
    </location>
</feature>
<name>A0ABR0SW32_9HYPO</name>
<dbReference type="Proteomes" id="UP001338125">
    <property type="component" value="Unassembled WGS sequence"/>
</dbReference>
<dbReference type="EMBL" id="JAVFKD010000004">
    <property type="protein sequence ID" value="KAK5995975.1"/>
    <property type="molecule type" value="Genomic_DNA"/>
</dbReference>
<evidence type="ECO:0000313" key="2">
    <source>
        <dbReference type="EMBL" id="KAK5995975.1"/>
    </source>
</evidence>
<organism evidence="2 3">
    <name type="scientific">Cladobotryum mycophilum</name>
    <dbReference type="NCBI Taxonomy" id="491253"/>
    <lineage>
        <taxon>Eukaryota</taxon>
        <taxon>Fungi</taxon>
        <taxon>Dikarya</taxon>
        <taxon>Ascomycota</taxon>
        <taxon>Pezizomycotina</taxon>
        <taxon>Sordariomycetes</taxon>
        <taxon>Hypocreomycetidae</taxon>
        <taxon>Hypocreales</taxon>
        <taxon>Hypocreaceae</taxon>
        <taxon>Cladobotryum</taxon>
    </lineage>
</organism>
<feature type="compositionally biased region" description="Basic and acidic residues" evidence="1">
    <location>
        <begin position="56"/>
        <end position="69"/>
    </location>
</feature>
<sequence>MSSTENKSSIQPEQHPRLERAENPSTKKEETTTTQRAPLAAEQEQEQAITGPTPEHVADEAEMERRRYGEAQPQVVPLDVIETKKLPDPENEGGHCTRLEG</sequence>
<protein>
    <submittedName>
        <fullName evidence="2">Uncharacterized protein</fullName>
    </submittedName>
</protein>
<proteinExistence type="predicted"/>
<reference evidence="2 3" key="1">
    <citation type="submission" date="2024-01" db="EMBL/GenBank/DDBJ databases">
        <title>Complete genome of Cladobotryum mycophilum ATHUM6906.</title>
        <authorList>
            <person name="Christinaki A.C."/>
            <person name="Myridakis A.I."/>
            <person name="Kouvelis V.N."/>
        </authorList>
    </citation>
    <scope>NUCLEOTIDE SEQUENCE [LARGE SCALE GENOMIC DNA]</scope>
    <source>
        <strain evidence="2 3">ATHUM6906</strain>
    </source>
</reference>
<gene>
    <name evidence="2" type="ORF">PT974_04395</name>
</gene>
<keyword evidence="3" id="KW-1185">Reference proteome</keyword>
<evidence type="ECO:0000256" key="1">
    <source>
        <dbReference type="SAM" id="MobiDB-lite"/>
    </source>
</evidence>
<comment type="caution">
    <text evidence="2">The sequence shown here is derived from an EMBL/GenBank/DDBJ whole genome shotgun (WGS) entry which is preliminary data.</text>
</comment>
<feature type="compositionally biased region" description="Basic and acidic residues" evidence="1">
    <location>
        <begin position="81"/>
        <end position="101"/>
    </location>
</feature>
<feature type="compositionally biased region" description="Polar residues" evidence="1">
    <location>
        <begin position="1"/>
        <end position="12"/>
    </location>
</feature>
<evidence type="ECO:0000313" key="3">
    <source>
        <dbReference type="Proteomes" id="UP001338125"/>
    </source>
</evidence>
<accession>A0ABR0SW32</accession>
<feature type="region of interest" description="Disordered" evidence="1">
    <location>
        <begin position="1"/>
        <end position="101"/>
    </location>
</feature>